<keyword evidence="1" id="KW-0472">Membrane</keyword>
<dbReference type="NCBIfam" id="TIGR00278">
    <property type="entry name" value="membrane protein insertion efficiency factor YidD"/>
    <property type="match status" value="1"/>
</dbReference>
<comment type="function">
    <text evidence="1">Could be involved in insertion of integral membrane proteins into the membrane.</text>
</comment>
<dbReference type="EMBL" id="MHLX01000019">
    <property type="protein sequence ID" value="OGZ19057.1"/>
    <property type="molecule type" value="Genomic_DNA"/>
</dbReference>
<sequence>MSIKNIKSAVLGTIKFYQNFISPSLGSNCRFYPSCSSYTHQAVEKYGTFKGLQKGFWRILKCNPFSKGGIDLP</sequence>
<evidence type="ECO:0000313" key="2">
    <source>
        <dbReference type="EMBL" id="OGZ19057.1"/>
    </source>
</evidence>
<proteinExistence type="inferred from homology"/>
<dbReference type="HAMAP" id="MF_00386">
    <property type="entry name" value="UPF0161_YidD"/>
    <property type="match status" value="1"/>
</dbReference>
<comment type="subcellular location">
    <subcellularLocation>
        <location evidence="1">Cell membrane</location>
        <topology evidence="1">Peripheral membrane protein</topology>
        <orientation evidence="1">Cytoplasmic side</orientation>
    </subcellularLocation>
</comment>
<dbReference type="PANTHER" id="PTHR33383:SF1">
    <property type="entry name" value="MEMBRANE PROTEIN INSERTION EFFICIENCY FACTOR-RELATED"/>
    <property type="match status" value="1"/>
</dbReference>
<dbReference type="Proteomes" id="UP000176662">
    <property type="component" value="Unassembled WGS sequence"/>
</dbReference>
<gene>
    <name evidence="2" type="ORF">A2Z68_00720</name>
</gene>
<protein>
    <recommendedName>
        <fullName evidence="1">Putative membrane protein insertion efficiency factor</fullName>
    </recommendedName>
</protein>
<comment type="caution">
    <text evidence="2">The sequence shown here is derived from an EMBL/GenBank/DDBJ whole genome shotgun (WGS) entry which is preliminary data.</text>
</comment>
<reference evidence="2 3" key="1">
    <citation type="journal article" date="2016" name="Nat. Commun.">
        <title>Thousands of microbial genomes shed light on interconnected biogeochemical processes in an aquifer system.</title>
        <authorList>
            <person name="Anantharaman K."/>
            <person name="Brown C.T."/>
            <person name="Hug L.A."/>
            <person name="Sharon I."/>
            <person name="Castelle C.J."/>
            <person name="Probst A.J."/>
            <person name="Thomas B.C."/>
            <person name="Singh A."/>
            <person name="Wilkins M.J."/>
            <person name="Karaoz U."/>
            <person name="Brodie E.L."/>
            <person name="Williams K.H."/>
            <person name="Hubbard S.S."/>
            <person name="Banfield J.F."/>
        </authorList>
    </citation>
    <scope>NUCLEOTIDE SEQUENCE [LARGE SCALE GENOMIC DNA]</scope>
</reference>
<dbReference type="Pfam" id="PF01809">
    <property type="entry name" value="YidD"/>
    <property type="match status" value="1"/>
</dbReference>
<dbReference type="PANTHER" id="PTHR33383">
    <property type="entry name" value="MEMBRANE PROTEIN INSERTION EFFICIENCY FACTOR-RELATED"/>
    <property type="match status" value="1"/>
</dbReference>
<organism evidence="2 3">
    <name type="scientific">Candidatus Nealsonbacteria bacterium RBG_13_38_11</name>
    <dbReference type="NCBI Taxonomy" id="1801662"/>
    <lineage>
        <taxon>Bacteria</taxon>
        <taxon>Candidatus Nealsoniibacteriota</taxon>
    </lineage>
</organism>
<dbReference type="AlphaFoldDB" id="A0A1G2DZU7"/>
<name>A0A1G2DZU7_9BACT</name>
<evidence type="ECO:0000256" key="1">
    <source>
        <dbReference type="HAMAP-Rule" id="MF_00386"/>
    </source>
</evidence>
<accession>A0A1G2DZU7</accession>
<evidence type="ECO:0000313" key="3">
    <source>
        <dbReference type="Proteomes" id="UP000176662"/>
    </source>
</evidence>
<dbReference type="SMART" id="SM01234">
    <property type="entry name" value="Haemolytic"/>
    <property type="match status" value="1"/>
</dbReference>
<dbReference type="InterPro" id="IPR002696">
    <property type="entry name" value="Membr_insert_effic_factor_YidD"/>
</dbReference>
<dbReference type="GO" id="GO:0005886">
    <property type="term" value="C:plasma membrane"/>
    <property type="evidence" value="ECO:0007669"/>
    <property type="project" value="UniProtKB-SubCell"/>
</dbReference>
<keyword evidence="1" id="KW-1003">Cell membrane</keyword>
<comment type="similarity">
    <text evidence="1">Belongs to the UPF0161 family.</text>
</comment>